<dbReference type="EMBL" id="KZ613464">
    <property type="protein sequence ID" value="PMD28485.1"/>
    <property type="molecule type" value="Genomic_DNA"/>
</dbReference>
<evidence type="ECO:0000313" key="2">
    <source>
        <dbReference type="EMBL" id="PMD28485.1"/>
    </source>
</evidence>
<dbReference type="Pfam" id="PF20150">
    <property type="entry name" value="2EXR"/>
    <property type="match status" value="1"/>
</dbReference>
<keyword evidence="3" id="KW-1185">Reference proteome</keyword>
<protein>
    <recommendedName>
        <fullName evidence="1">2EXR domain-containing protein</fullName>
    </recommendedName>
</protein>
<dbReference type="AlphaFoldDB" id="A0A2J6QQE7"/>
<dbReference type="Proteomes" id="UP000235672">
    <property type="component" value="Unassembled WGS sequence"/>
</dbReference>
<organism evidence="2 3">
    <name type="scientific">Hyaloscypha hepaticicola</name>
    <dbReference type="NCBI Taxonomy" id="2082293"/>
    <lineage>
        <taxon>Eukaryota</taxon>
        <taxon>Fungi</taxon>
        <taxon>Dikarya</taxon>
        <taxon>Ascomycota</taxon>
        <taxon>Pezizomycotina</taxon>
        <taxon>Leotiomycetes</taxon>
        <taxon>Helotiales</taxon>
        <taxon>Hyaloscyphaceae</taxon>
        <taxon>Hyaloscypha</taxon>
    </lineage>
</organism>
<accession>A0A2J6QQE7</accession>
<evidence type="ECO:0000313" key="3">
    <source>
        <dbReference type="Proteomes" id="UP000235672"/>
    </source>
</evidence>
<dbReference type="PANTHER" id="PTHR35910">
    <property type="entry name" value="2EXR DOMAIN-CONTAINING PROTEIN"/>
    <property type="match status" value="1"/>
</dbReference>
<reference evidence="2 3" key="1">
    <citation type="submission" date="2016-05" db="EMBL/GenBank/DDBJ databases">
        <title>A degradative enzymes factory behind the ericoid mycorrhizal symbiosis.</title>
        <authorList>
            <consortium name="DOE Joint Genome Institute"/>
            <person name="Martino E."/>
            <person name="Morin E."/>
            <person name="Grelet G."/>
            <person name="Kuo A."/>
            <person name="Kohler A."/>
            <person name="Daghino S."/>
            <person name="Barry K."/>
            <person name="Choi C."/>
            <person name="Cichocki N."/>
            <person name="Clum A."/>
            <person name="Copeland A."/>
            <person name="Hainaut M."/>
            <person name="Haridas S."/>
            <person name="Labutti K."/>
            <person name="Lindquist E."/>
            <person name="Lipzen A."/>
            <person name="Khouja H.-R."/>
            <person name="Murat C."/>
            <person name="Ohm R."/>
            <person name="Olson A."/>
            <person name="Spatafora J."/>
            <person name="Veneault-Fourrey C."/>
            <person name="Henrissat B."/>
            <person name="Grigoriev I."/>
            <person name="Martin F."/>
            <person name="Perotto S."/>
        </authorList>
    </citation>
    <scope>NUCLEOTIDE SEQUENCE [LARGE SCALE GENOMIC DNA]</scope>
    <source>
        <strain evidence="2 3">UAMH 7357</strain>
    </source>
</reference>
<dbReference type="InterPro" id="IPR045518">
    <property type="entry name" value="2EXR"/>
</dbReference>
<dbReference type="PANTHER" id="PTHR35910:SF6">
    <property type="entry name" value="2EXR DOMAIN-CONTAINING PROTEIN"/>
    <property type="match status" value="1"/>
</dbReference>
<sequence length="332" mass="38037">MTTNLPQLLSKGFGYGASSASLNDLPPPATDLGIVSTSQTNITIAAVKRDWSFGGFAGLTNADMDPAYQDLGANTFHLFQRLPIELRNIIWRASFPPGRRIKVAWGRTNHPAPVTFHINKESRAESMCHHESLFTFRRAGFELTPVYFRAAVDTLMISDLGVFDFEEGYLERRFPTMRLQNIRFLELHNPCWQHITMYQKALLTHGDDRSELEEYINGLYETESCAVYGRLLLHPRSLVMQRFPNLKRLTFVVDEEDKDRNDLVAAVHVERCLGDIRAWYKREKELNPGFEIPEIDVRHETRKIMLWLLQKTIISSKQATNGKPALNSSIIL</sequence>
<gene>
    <name evidence="2" type="ORF">NA56DRAFT_696255</name>
</gene>
<evidence type="ECO:0000259" key="1">
    <source>
        <dbReference type="Pfam" id="PF20150"/>
    </source>
</evidence>
<name>A0A2J6QQE7_9HELO</name>
<dbReference type="OrthoDB" id="3565335at2759"/>
<feature type="domain" description="2EXR" evidence="1">
    <location>
        <begin position="76"/>
        <end position="155"/>
    </location>
</feature>
<proteinExistence type="predicted"/>